<comment type="caution">
    <text evidence="2">The sequence shown here is derived from an EMBL/GenBank/DDBJ whole genome shotgun (WGS) entry which is preliminary data.</text>
</comment>
<feature type="region of interest" description="Disordered" evidence="1">
    <location>
        <begin position="122"/>
        <end position="146"/>
    </location>
</feature>
<reference evidence="2 3" key="1">
    <citation type="journal article" date="2020" name="ISME J.">
        <title>Uncovering the hidden diversity of litter-decomposition mechanisms in mushroom-forming fungi.</title>
        <authorList>
            <person name="Floudas D."/>
            <person name="Bentzer J."/>
            <person name="Ahren D."/>
            <person name="Johansson T."/>
            <person name="Persson P."/>
            <person name="Tunlid A."/>
        </authorList>
    </citation>
    <scope>NUCLEOTIDE SEQUENCE [LARGE SCALE GENOMIC DNA]</scope>
    <source>
        <strain evidence="2 3">CBS 291.85</strain>
    </source>
</reference>
<evidence type="ECO:0000256" key="1">
    <source>
        <dbReference type="SAM" id="MobiDB-lite"/>
    </source>
</evidence>
<evidence type="ECO:0000313" key="3">
    <source>
        <dbReference type="Proteomes" id="UP000559256"/>
    </source>
</evidence>
<protein>
    <submittedName>
        <fullName evidence="2">Uncharacterized protein</fullName>
    </submittedName>
</protein>
<evidence type="ECO:0000313" key="2">
    <source>
        <dbReference type="EMBL" id="KAF5361261.1"/>
    </source>
</evidence>
<feature type="compositionally biased region" description="Polar residues" evidence="1">
    <location>
        <begin position="137"/>
        <end position="146"/>
    </location>
</feature>
<sequence>MLIPVLHANSGETVSGSIASTSSTTSSGSFTTIATTIVASTSGVRADLHDIQKDCWAHPPAPNPSQLLSLVTLSFERVVLMGPSTSSESITAALARHIELFVFLPRSPTANYCIFTTMPSSTAQGEVGSDGAKDDSQQASGNEEDE</sequence>
<dbReference type="Proteomes" id="UP000559256">
    <property type="component" value="Unassembled WGS sequence"/>
</dbReference>
<accession>A0A8H5GAD2</accession>
<organism evidence="2 3">
    <name type="scientific">Tetrapyrgos nigripes</name>
    <dbReference type="NCBI Taxonomy" id="182062"/>
    <lineage>
        <taxon>Eukaryota</taxon>
        <taxon>Fungi</taxon>
        <taxon>Dikarya</taxon>
        <taxon>Basidiomycota</taxon>
        <taxon>Agaricomycotina</taxon>
        <taxon>Agaricomycetes</taxon>
        <taxon>Agaricomycetidae</taxon>
        <taxon>Agaricales</taxon>
        <taxon>Marasmiineae</taxon>
        <taxon>Marasmiaceae</taxon>
        <taxon>Tetrapyrgos</taxon>
    </lineage>
</organism>
<gene>
    <name evidence="2" type="ORF">D9758_010270</name>
</gene>
<proteinExistence type="predicted"/>
<dbReference type="AlphaFoldDB" id="A0A8H5GAD2"/>
<dbReference type="EMBL" id="JAACJM010000041">
    <property type="protein sequence ID" value="KAF5361261.1"/>
    <property type="molecule type" value="Genomic_DNA"/>
</dbReference>
<name>A0A8H5GAD2_9AGAR</name>
<keyword evidence="3" id="KW-1185">Reference proteome</keyword>